<feature type="transmembrane region" description="Helical" evidence="4">
    <location>
        <begin position="110"/>
        <end position="135"/>
    </location>
</feature>
<keyword evidence="3" id="KW-0902">Two-component regulatory system</keyword>
<keyword evidence="4" id="KW-1133">Transmembrane helix</keyword>
<evidence type="ECO:0000256" key="2">
    <source>
        <dbReference type="ARBA" id="ARBA00022777"/>
    </source>
</evidence>
<feature type="domain" description="Histidine kinase/HSP90-like ATPase" evidence="5">
    <location>
        <begin position="277"/>
        <end position="371"/>
    </location>
</feature>
<feature type="transmembrane region" description="Helical" evidence="4">
    <location>
        <begin position="12"/>
        <end position="34"/>
    </location>
</feature>
<evidence type="ECO:0000256" key="1">
    <source>
        <dbReference type="ARBA" id="ARBA00022679"/>
    </source>
</evidence>
<gene>
    <name evidence="7" type="ORF">SAMN04488563_0937</name>
</gene>
<dbReference type="Proteomes" id="UP000182977">
    <property type="component" value="Chromosome I"/>
</dbReference>
<dbReference type="RefSeq" id="WP_197683531.1">
    <property type="nucleotide sequence ID" value="NZ_KQ061220.1"/>
</dbReference>
<evidence type="ECO:0000256" key="3">
    <source>
        <dbReference type="ARBA" id="ARBA00023012"/>
    </source>
</evidence>
<feature type="domain" description="DUF5931" evidence="6">
    <location>
        <begin position="9"/>
        <end position="173"/>
    </location>
</feature>
<protein>
    <submittedName>
        <fullName evidence="7">Signal transduction histidine kinase</fullName>
    </submittedName>
</protein>
<name>A0A1H2HAR8_9ACTN</name>
<dbReference type="Pfam" id="PF19354">
    <property type="entry name" value="DUF5931"/>
    <property type="match status" value="1"/>
</dbReference>
<dbReference type="InterPro" id="IPR050482">
    <property type="entry name" value="Sensor_HK_TwoCompSys"/>
</dbReference>
<evidence type="ECO:0000259" key="6">
    <source>
        <dbReference type="Pfam" id="PF19354"/>
    </source>
</evidence>
<dbReference type="GO" id="GO:0000160">
    <property type="term" value="P:phosphorelay signal transduction system"/>
    <property type="evidence" value="ECO:0007669"/>
    <property type="project" value="UniProtKB-KW"/>
</dbReference>
<dbReference type="EMBL" id="LT629791">
    <property type="protein sequence ID" value="SDU28981.1"/>
    <property type="molecule type" value="Genomic_DNA"/>
</dbReference>
<dbReference type="SUPFAM" id="SSF55874">
    <property type="entry name" value="ATPase domain of HSP90 chaperone/DNA topoisomerase II/histidine kinase"/>
    <property type="match status" value="1"/>
</dbReference>
<keyword evidence="4" id="KW-0472">Membrane</keyword>
<dbReference type="InterPro" id="IPR003594">
    <property type="entry name" value="HATPase_dom"/>
</dbReference>
<reference evidence="8" key="1">
    <citation type="submission" date="2016-10" db="EMBL/GenBank/DDBJ databases">
        <authorList>
            <person name="Varghese N."/>
            <person name="Submissions S."/>
        </authorList>
    </citation>
    <scope>NUCLEOTIDE SEQUENCE [LARGE SCALE GENOMIC DNA]</scope>
    <source>
        <strain evidence="8">DSM 45079</strain>
    </source>
</reference>
<proteinExistence type="predicted"/>
<evidence type="ECO:0000256" key="4">
    <source>
        <dbReference type="SAM" id="Phobius"/>
    </source>
</evidence>
<dbReference type="PANTHER" id="PTHR24421:SF61">
    <property type="entry name" value="OXYGEN SENSOR HISTIDINE KINASE NREB"/>
    <property type="match status" value="1"/>
</dbReference>
<dbReference type="GO" id="GO:0016301">
    <property type="term" value="F:kinase activity"/>
    <property type="evidence" value="ECO:0007669"/>
    <property type="project" value="UniProtKB-KW"/>
</dbReference>
<evidence type="ECO:0000313" key="8">
    <source>
        <dbReference type="Proteomes" id="UP000182977"/>
    </source>
</evidence>
<evidence type="ECO:0000259" key="5">
    <source>
        <dbReference type="Pfam" id="PF02518"/>
    </source>
</evidence>
<keyword evidence="2 7" id="KW-0418">Kinase</keyword>
<accession>A0A1H2HAR8</accession>
<dbReference type="AlphaFoldDB" id="A0A1H2HAR8"/>
<evidence type="ECO:0000313" key="7">
    <source>
        <dbReference type="EMBL" id="SDU28981.1"/>
    </source>
</evidence>
<dbReference type="PANTHER" id="PTHR24421">
    <property type="entry name" value="NITRATE/NITRITE SENSOR PROTEIN NARX-RELATED"/>
    <property type="match status" value="1"/>
</dbReference>
<sequence length="381" mass="39768">MDAALPGYEEQWWRALAVFRAFSVLYAAVLYALARDDYEHVTAGWLVLAGLVVWTVLTYLWYRRPAARRWPLLSVDLLIAAAAVVATRPLQFDSDAGAQTLPVIWVGAPVIAWALVYGWGAAVPASAVIGLAYVAERGAVTPALLHNTVLVLVAGATVGYVCGLAWRSERRLAAALRDQAAAQERDRLARVVHDGVLQVLTYVSRRGRELGGDAGELAGLAAEQEIALRALITAGPAASRSPGRLDLGELLRAAATPRVSVAVPPAPVLLPAAAAHELAAAVAAALDNVERHAGPEARAYVLLDDDGADVTVVVRDTGAGFAPGRLAAAAAEGRLGVARSVVGRLRSLGGSAQVTGAPGDGVEVTLRLPRRTAALSRRGAP</sequence>
<keyword evidence="8" id="KW-1185">Reference proteome</keyword>
<keyword evidence="4" id="KW-0812">Transmembrane</keyword>
<organism evidence="7 8">
    <name type="scientific">Jiangella alkaliphila</name>
    <dbReference type="NCBI Taxonomy" id="419479"/>
    <lineage>
        <taxon>Bacteria</taxon>
        <taxon>Bacillati</taxon>
        <taxon>Actinomycetota</taxon>
        <taxon>Actinomycetes</taxon>
        <taxon>Jiangellales</taxon>
        <taxon>Jiangellaceae</taxon>
        <taxon>Jiangella</taxon>
    </lineage>
</organism>
<dbReference type="Pfam" id="PF02518">
    <property type="entry name" value="HATPase_c"/>
    <property type="match status" value="1"/>
</dbReference>
<keyword evidence="1" id="KW-0808">Transferase</keyword>
<feature type="transmembrane region" description="Helical" evidence="4">
    <location>
        <begin position="147"/>
        <end position="166"/>
    </location>
</feature>
<dbReference type="STRING" id="419479.SAMN04488563_0937"/>
<feature type="transmembrane region" description="Helical" evidence="4">
    <location>
        <begin position="72"/>
        <end position="90"/>
    </location>
</feature>
<dbReference type="NCBIfam" id="NF047322">
    <property type="entry name" value="HK_morpho_MacS"/>
    <property type="match status" value="1"/>
</dbReference>
<dbReference type="InterPro" id="IPR036890">
    <property type="entry name" value="HATPase_C_sf"/>
</dbReference>
<feature type="transmembrane region" description="Helical" evidence="4">
    <location>
        <begin position="40"/>
        <end position="60"/>
    </location>
</feature>
<dbReference type="InterPro" id="IPR045975">
    <property type="entry name" value="DUF5931"/>
</dbReference>
<dbReference type="Gene3D" id="3.30.565.10">
    <property type="entry name" value="Histidine kinase-like ATPase, C-terminal domain"/>
    <property type="match status" value="1"/>
</dbReference>